<dbReference type="GO" id="GO:0016020">
    <property type="term" value="C:membrane"/>
    <property type="evidence" value="ECO:0007669"/>
    <property type="project" value="UniProtKB-SubCell"/>
</dbReference>
<dbReference type="SUPFAM" id="SSF103481">
    <property type="entry name" value="Multidrug resistance efflux transporter EmrE"/>
    <property type="match status" value="2"/>
</dbReference>
<dbReference type="PANTHER" id="PTHR32322:SF9">
    <property type="entry name" value="AMINO-ACID METABOLITE EFFLUX PUMP-RELATED"/>
    <property type="match status" value="1"/>
</dbReference>
<feature type="transmembrane region" description="Helical" evidence="5">
    <location>
        <begin position="181"/>
        <end position="200"/>
    </location>
</feature>
<feature type="transmembrane region" description="Helical" evidence="5">
    <location>
        <begin position="212"/>
        <end position="231"/>
    </location>
</feature>
<gene>
    <name evidence="7" type="ORF">NLF92_05635</name>
</gene>
<keyword evidence="4 5" id="KW-0472">Membrane</keyword>
<evidence type="ECO:0000256" key="1">
    <source>
        <dbReference type="ARBA" id="ARBA00004141"/>
    </source>
</evidence>
<dbReference type="InterPro" id="IPR037185">
    <property type="entry name" value="EmrE-like"/>
</dbReference>
<feature type="transmembrane region" description="Helical" evidence="5">
    <location>
        <begin position="150"/>
        <end position="169"/>
    </location>
</feature>
<feature type="transmembrane region" description="Helical" evidence="5">
    <location>
        <begin position="67"/>
        <end position="89"/>
    </location>
</feature>
<evidence type="ECO:0000256" key="3">
    <source>
        <dbReference type="ARBA" id="ARBA00022989"/>
    </source>
</evidence>
<feature type="transmembrane region" description="Helical" evidence="5">
    <location>
        <begin position="12"/>
        <end position="30"/>
    </location>
</feature>
<dbReference type="AlphaFoldDB" id="A0AA42BLB4"/>
<evidence type="ECO:0000313" key="8">
    <source>
        <dbReference type="Proteomes" id="UP001165413"/>
    </source>
</evidence>
<feature type="domain" description="EamA" evidence="6">
    <location>
        <begin position="154"/>
        <end position="285"/>
    </location>
</feature>
<dbReference type="Proteomes" id="UP001165413">
    <property type="component" value="Unassembled WGS sequence"/>
</dbReference>
<dbReference type="InterPro" id="IPR000620">
    <property type="entry name" value="EamA_dom"/>
</dbReference>
<feature type="transmembrane region" description="Helical" evidence="5">
    <location>
        <begin position="243"/>
        <end position="262"/>
    </location>
</feature>
<dbReference type="InterPro" id="IPR050638">
    <property type="entry name" value="AA-Vitamin_Transporters"/>
</dbReference>
<evidence type="ECO:0000256" key="5">
    <source>
        <dbReference type="SAM" id="Phobius"/>
    </source>
</evidence>
<evidence type="ECO:0000259" key="6">
    <source>
        <dbReference type="Pfam" id="PF00892"/>
    </source>
</evidence>
<reference evidence="7" key="1">
    <citation type="submission" date="2022-07" db="EMBL/GenBank/DDBJ databases">
        <title>Characterization of the Novel Bacterium Alteromonas immobilis LMIT006 and Alteromonas gregis LMIT007.</title>
        <authorList>
            <person name="Lin X."/>
        </authorList>
    </citation>
    <scope>NUCLEOTIDE SEQUENCE</scope>
    <source>
        <strain evidence="7">LMIT007</strain>
    </source>
</reference>
<name>A0AA42BLB4_9ALTE</name>
<dbReference type="PANTHER" id="PTHR32322">
    <property type="entry name" value="INNER MEMBRANE TRANSPORTER"/>
    <property type="match status" value="1"/>
</dbReference>
<comment type="caution">
    <text evidence="7">The sequence shown here is derived from an EMBL/GenBank/DDBJ whole genome shotgun (WGS) entry which is preliminary data.</text>
</comment>
<feature type="transmembrane region" description="Helical" evidence="5">
    <location>
        <begin position="268"/>
        <end position="288"/>
    </location>
</feature>
<organism evidence="7 8">
    <name type="scientific">Opacimonas viscosa</name>
    <dbReference type="NCBI Taxonomy" id="2961944"/>
    <lineage>
        <taxon>Bacteria</taxon>
        <taxon>Pseudomonadati</taxon>
        <taxon>Pseudomonadota</taxon>
        <taxon>Gammaproteobacteria</taxon>
        <taxon>Alteromonadales</taxon>
        <taxon>Alteromonadaceae</taxon>
        <taxon>Opacimonas</taxon>
    </lineage>
</organism>
<feature type="transmembrane region" description="Helical" evidence="5">
    <location>
        <begin position="95"/>
        <end position="117"/>
    </location>
</feature>
<keyword evidence="8" id="KW-1185">Reference proteome</keyword>
<feature type="domain" description="EamA" evidence="6">
    <location>
        <begin position="14"/>
        <end position="140"/>
    </location>
</feature>
<accession>A0AA42BLB4</accession>
<sequence length="294" mass="31984">MKQNMPNIELAKLMFLGMIWGASFMLMRISVVEFGVWAMVEIRALLATLVLLPFVIYKKQIKDMLRYWQPITVIGLTNTAIPFCLFGYGSIHLPAALTSLLNGTAPLFGALLAWLWLRDRISHLAKLGFLCGFVGVYLLSYDALSFQGVSLLPVFACLGATFCYGWAICYMKKHLQGVKPLAIAMGSQAVSALVLLPLVLLYPPAVLPSIEAWTAVLLLAAVCTGVAYILYFDLIMKVGPGKALYVGYLVPLFGLIWGAMLLNEVITPIMIVGGSVILFGIALTSGLIGSKKIT</sequence>
<evidence type="ECO:0000313" key="7">
    <source>
        <dbReference type="EMBL" id="MCP3428424.1"/>
    </source>
</evidence>
<keyword evidence="2 5" id="KW-0812">Transmembrane</keyword>
<feature type="transmembrane region" description="Helical" evidence="5">
    <location>
        <begin position="36"/>
        <end position="55"/>
    </location>
</feature>
<dbReference type="RefSeq" id="WP_254099694.1">
    <property type="nucleotide sequence ID" value="NZ_JANATA010000007.1"/>
</dbReference>
<evidence type="ECO:0000256" key="4">
    <source>
        <dbReference type="ARBA" id="ARBA00023136"/>
    </source>
</evidence>
<dbReference type="Pfam" id="PF00892">
    <property type="entry name" value="EamA"/>
    <property type="match status" value="2"/>
</dbReference>
<proteinExistence type="predicted"/>
<evidence type="ECO:0000256" key="2">
    <source>
        <dbReference type="ARBA" id="ARBA00022692"/>
    </source>
</evidence>
<keyword evidence="3 5" id="KW-1133">Transmembrane helix</keyword>
<dbReference type="EMBL" id="JANATA010000007">
    <property type="protein sequence ID" value="MCP3428424.1"/>
    <property type="molecule type" value="Genomic_DNA"/>
</dbReference>
<protein>
    <submittedName>
        <fullName evidence="7">DMT family transporter</fullName>
    </submittedName>
</protein>
<comment type="subcellular location">
    <subcellularLocation>
        <location evidence="1">Membrane</location>
        <topology evidence="1">Multi-pass membrane protein</topology>
    </subcellularLocation>
</comment>
<feature type="transmembrane region" description="Helical" evidence="5">
    <location>
        <begin position="124"/>
        <end position="144"/>
    </location>
</feature>